<evidence type="ECO:0000256" key="3">
    <source>
        <dbReference type="ARBA" id="ARBA00022679"/>
    </source>
</evidence>
<dbReference type="PANTHER" id="PTHR43867">
    <property type="entry name" value="CELLULOSE SYNTHASE CATALYTIC SUBUNIT A [UDP-FORMING]"/>
    <property type="match status" value="1"/>
</dbReference>
<keyword evidence="4" id="KW-0812">Transmembrane</keyword>
<organism evidence="9">
    <name type="scientific">marine metagenome</name>
    <dbReference type="NCBI Taxonomy" id="408172"/>
    <lineage>
        <taxon>unclassified sequences</taxon>
        <taxon>metagenomes</taxon>
        <taxon>ecological metagenomes</taxon>
    </lineage>
</organism>
<dbReference type="Pfam" id="PF13632">
    <property type="entry name" value="Glyco_trans_2_3"/>
    <property type="match status" value="1"/>
</dbReference>
<gene>
    <name evidence="9" type="ORF">METZ01_LOCUS493960</name>
</gene>
<dbReference type="SUPFAM" id="SSF53448">
    <property type="entry name" value="Nucleotide-diphospho-sugar transferases"/>
    <property type="match status" value="1"/>
</dbReference>
<keyword evidence="2" id="KW-0328">Glycosyltransferase</keyword>
<keyword evidence="6" id="KW-1133">Transmembrane helix</keyword>
<evidence type="ECO:0000256" key="7">
    <source>
        <dbReference type="ARBA" id="ARBA00023136"/>
    </source>
</evidence>
<keyword evidence="3" id="KW-0808">Transferase</keyword>
<dbReference type="GO" id="GO:0016758">
    <property type="term" value="F:hexosyltransferase activity"/>
    <property type="evidence" value="ECO:0007669"/>
    <property type="project" value="TreeGrafter"/>
</dbReference>
<evidence type="ECO:0000259" key="8">
    <source>
        <dbReference type="Pfam" id="PF13632"/>
    </source>
</evidence>
<keyword evidence="5" id="KW-0460">Magnesium</keyword>
<dbReference type="GO" id="GO:0005886">
    <property type="term" value="C:plasma membrane"/>
    <property type="evidence" value="ECO:0007669"/>
    <property type="project" value="TreeGrafter"/>
</dbReference>
<dbReference type="InterPro" id="IPR029044">
    <property type="entry name" value="Nucleotide-diphossugar_trans"/>
</dbReference>
<evidence type="ECO:0000256" key="2">
    <source>
        <dbReference type="ARBA" id="ARBA00022676"/>
    </source>
</evidence>
<sequence>FHTDYCPGYKAGALNLARKFSSTLTEIIAVVDSDYLVKESWLRRLVPTFEQENIAIVQAPQDHRSELSTRFQKSCFWEYTGFFQIGMVQRNEANAIIQHGTMTLVRLKALDEVGGWSEWCLTEDAELGVKLLQRGWDATYTRKSFGKGLLPPDFHAYRAQRFRWAYGGIQILRRHFLYFTGLRKSALTWPQRYHFLAGWLPWVSDLGGLIFGIGALCWTVAMSIVPEHLPPPSSLFL</sequence>
<dbReference type="InterPro" id="IPR001173">
    <property type="entry name" value="Glyco_trans_2-like"/>
</dbReference>
<dbReference type="InterPro" id="IPR050321">
    <property type="entry name" value="Glycosyltr_2/OpgH_subfam"/>
</dbReference>
<evidence type="ECO:0000256" key="5">
    <source>
        <dbReference type="ARBA" id="ARBA00022842"/>
    </source>
</evidence>
<dbReference type="PANTHER" id="PTHR43867:SF4">
    <property type="entry name" value="BETA-(1-3)-GLUCOSYL TRANSFERASE"/>
    <property type="match status" value="1"/>
</dbReference>
<proteinExistence type="predicted"/>
<dbReference type="AlphaFoldDB" id="A0A383D998"/>
<dbReference type="Gene3D" id="3.90.550.10">
    <property type="entry name" value="Spore Coat Polysaccharide Biosynthesis Protein SpsA, Chain A"/>
    <property type="match status" value="1"/>
</dbReference>
<comment type="subcellular location">
    <subcellularLocation>
        <location evidence="1">Membrane</location>
        <topology evidence="1">Multi-pass membrane protein</topology>
    </subcellularLocation>
</comment>
<feature type="domain" description="Glycosyltransferase 2-like" evidence="8">
    <location>
        <begin position="27"/>
        <end position="222"/>
    </location>
</feature>
<feature type="non-terminal residue" evidence="9">
    <location>
        <position position="1"/>
    </location>
</feature>
<evidence type="ECO:0000256" key="6">
    <source>
        <dbReference type="ARBA" id="ARBA00022989"/>
    </source>
</evidence>
<evidence type="ECO:0000256" key="4">
    <source>
        <dbReference type="ARBA" id="ARBA00022692"/>
    </source>
</evidence>
<protein>
    <recommendedName>
        <fullName evidence="8">Glycosyltransferase 2-like domain-containing protein</fullName>
    </recommendedName>
</protein>
<reference evidence="9" key="1">
    <citation type="submission" date="2018-05" db="EMBL/GenBank/DDBJ databases">
        <authorList>
            <person name="Lanie J.A."/>
            <person name="Ng W.-L."/>
            <person name="Kazmierczak K.M."/>
            <person name="Andrzejewski T.M."/>
            <person name="Davidsen T.M."/>
            <person name="Wayne K.J."/>
            <person name="Tettelin H."/>
            <person name="Glass J.I."/>
            <person name="Rusch D."/>
            <person name="Podicherti R."/>
            <person name="Tsui H.-C.T."/>
            <person name="Winkler M.E."/>
        </authorList>
    </citation>
    <scope>NUCLEOTIDE SEQUENCE</scope>
</reference>
<feature type="non-terminal residue" evidence="9">
    <location>
        <position position="237"/>
    </location>
</feature>
<name>A0A383D998_9ZZZZ</name>
<dbReference type="FunFam" id="3.90.550.10:FF:000164">
    <property type="entry name" value="Beta-(1-3)-glucosyl transferase"/>
    <property type="match status" value="1"/>
</dbReference>
<keyword evidence="7" id="KW-0472">Membrane</keyword>
<evidence type="ECO:0000256" key="1">
    <source>
        <dbReference type="ARBA" id="ARBA00004141"/>
    </source>
</evidence>
<dbReference type="EMBL" id="UINC01215433">
    <property type="protein sequence ID" value="SVE41106.1"/>
    <property type="molecule type" value="Genomic_DNA"/>
</dbReference>
<evidence type="ECO:0000313" key="9">
    <source>
        <dbReference type="EMBL" id="SVE41106.1"/>
    </source>
</evidence>
<accession>A0A383D998</accession>